<reference evidence="1" key="1">
    <citation type="submission" date="2015-11" db="EMBL/GenBank/DDBJ databases">
        <title>De novo transcriptome assembly of four potential Pierce s Disease insect vectors from Arizona vineyards.</title>
        <authorList>
            <person name="Tassone E.E."/>
        </authorList>
    </citation>
    <scope>NUCLEOTIDE SEQUENCE</scope>
</reference>
<dbReference type="AlphaFoldDB" id="A0A1B6KGG0"/>
<gene>
    <name evidence="1" type="ORF">g.5725</name>
</gene>
<evidence type="ECO:0000313" key="1">
    <source>
        <dbReference type="EMBL" id="JAT10548.1"/>
    </source>
</evidence>
<protein>
    <submittedName>
        <fullName evidence="1">Uncharacterized protein</fullName>
    </submittedName>
</protein>
<sequence length="567" mass="62852">RNDLRIVTGNISVKGNLEASLINEINVQEKLETAVMIDQDNKLTDVICNNLLANVAEVQHMNNYSVDKLFESIRKSEKTNLRISISENLHLSQLSDVSFVNEKLTNLSLVANQSKAATVYGRKYFPSQVSTNDLEITNINGKDVREVFKSLLRTSADQIVTGFFTIRKASMKSLSNVSKINGITISSLVYVNQPQVNLTNNITFSSLLVKRSLTTVSMFNDCIIPKVEPEKVVFDHPTTWSTLQVVGDSAWHITPSGRLHHLLDSAVTTTTDQTITGIVILSDAFFQNITSNSLNEKNIDFIIEDSLSKIKENQIVLGKKYFTGTVKCHSVSVKGDVRFVTINGLNIEDINSRLVHKRIDFNETPNPVSGHKKFMSGFRVTQLWSSGGINGITESLLAKNNYPGTLPPLSVRSLTVVGNIQVKKINSLLIDNFIHECVYSVHSESQFIVGQFHVLGNVSFQGNVTTSNINNIPNSELIFSTSSKIPTSITRCKNFSTNIIIESNLSADILNGKNLSATYENNLKRDKNTTLDGSLEIMSRTELTTVYAQEFFVGSKQLIHLNASLSP</sequence>
<proteinExistence type="predicted"/>
<organism evidence="1">
    <name type="scientific">Graphocephala atropunctata</name>
    <dbReference type="NCBI Taxonomy" id="36148"/>
    <lineage>
        <taxon>Eukaryota</taxon>
        <taxon>Metazoa</taxon>
        <taxon>Ecdysozoa</taxon>
        <taxon>Arthropoda</taxon>
        <taxon>Hexapoda</taxon>
        <taxon>Insecta</taxon>
        <taxon>Pterygota</taxon>
        <taxon>Neoptera</taxon>
        <taxon>Paraneoptera</taxon>
        <taxon>Hemiptera</taxon>
        <taxon>Auchenorrhyncha</taxon>
        <taxon>Membracoidea</taxon>
        <taxon>Cicadellidae</taxon>
        <taxon>Cicadellinae</taxon>
        <taxon>Cicadellini</taxon>
        <taxon>Graphocephala</taxon>
    </lineage>
</organism>
<accession>A0A1B6KGG0</accession>
<dbReference type="EMBL" id="GEBQ01029429">
    <property type="protein sequence ID" value="JAT10548.1"/>
    <property type="molecule type" value="Transcribed_RNA"/>
</dbReference>
<feature type="non-terminal residue" evidence="1">
    <location>
        <position position="1"/>
    </location>
</feature>
<name>A0A1B6KGG0_9HEMI</name>